<proteinExistence type="predicted"/>
<dbReference type="PROSITE" id="PS00028">
    <property type="entry name" value="ZINC_FINGER_C2H2_1"/>
    <property type="match status" value="1"/>
</dbReference>
<dbReference type="InterPro" id="IPR013087">
    <property type="entry name" value="Znf_C2H2_type"/>
</dbReference>
<feature type="region of interest" description="Disordered" evidence="2">
    <location>
        <begin position="402"/>
        <end position="449"/>
    </location>
</feature>
<feature type="region of interest" description="Disordered" evidence="2">
    <location>
        <begin position="112"/>
        <end position="134"/>
    </location>
</feature>
<evidence type="ECO:0000313" key="4">
    <source>
        <dbReference type="EMBL" id="OCB91679.1"/>
    </source>
</evidence>
<reference evidence="4" key="1">
    <citation type="submission" date="2016-06" db="EMBL/GenBank/DDBJ databases">
        <title>Draft Genome sequence of the fungus Inonotus baumii.</title>
        <authorList>
            <person name="Zhu H."/>
            <person name="Lin W."/>
        </authorList>
    </citation>
    <scope>NUCLEOTIDE SEQUENCE</scope>
    <source>
        <strain evidence="4">821</strain>
    </source>
</reference>
<feature type="compositionally biased region" description="Basic and acidic residues" evidence="2">
    <location>
        <begin position="409"/>
        <end position="428"/>
    </location>
</feature>
<accession>A0A9Q5I561</accession>
<dbReference type="AlphaFoldDB" id="A0A9Q5I561"/>
<organism evidence="4 5">
    <name type="scientific">Sanghuangporus baumii</name>
    <name type="common">Phellinus baumii</name>
    <dbReference type="NCBI Taxonomy" id="108892"/>
    <lineage>
        <taxon>Eukaryota</taxon>
        <taxon>Fungi</taxon>
        <taxon>Dikarya</taxon>
        <taxon>Basidiomycota</taxon>
        <taxon>Agaricomycotina</taxon>
        <taxon>Agaricomycetes</taxon>
        <taxon>Hymenochaetales</taxon>
        <taxon>Hymenochaetaceae</taxon>
        <taxon>Sanghuangporus</taxon>
    </lineage>
</organism>
<dbReference type="EMBL" id="LNZH02000073">
    <property type="protein sequence ID" value="OCB91679.1"/>
    <property type="molecule type" value="Genomic_DNA"/>
</dbReference>
<feature type="compositionally biased region" description="Low complexity" evidence="2">
    <location>
        <begin position="125"/>
        <end position="134"/>
    </location>
</feature>
<name>A0A9Q5I561_SANBA</name>
<evidence type="ECO:0000259" key="3">
    <source>
        <dbReference type="PROSITE" id="PS50157"/>
    </source>
</evidence>
<evidence type="ECO:0000256" key="2">
    <source>
        <dbReference type="SAM" id="MobiDB-lite"/>
    </source>
</evidence>
<dbReference type="SMART" id="SM00355">
    <property type="entry name" value="ZnF_C2H2"/>
    <property type="match status" value="3"/>
</dbReference>
<comment type="caution">
    <text evidence="4">The sequence shown here is derived from an EMBL/GenBank/DDBJ whole genome shotgun (WGS) entry which is preliminary data.</text>
</comment>
<keyword evidence="1" id="KW-0863">Zinc-finger</keyword>
<dbReference type="GO" id="GO:0008270">
    <property type="term" value="F:zinc ion binding"/>
    <property type="evidence" value="ECO:0007669"/>
    <property type="project" value="UniProtKB-KW"/>
</dbReference>
<keyword evidence="1" id="KW-0479">Metal-binding</keyword>
<sequence>MRIVDKTDLQDLHRILPHDPVKTLSKQKTHRRLLGVRSMVEPVQCYYQIHRGLRPQAVQHCSVKKLIAKSRVVCYGPAQHHPPPKRLDSSGAALLSEEVDRQIPCSVLWPGTASSSPEETGFERSLLSSAPSASPSPAAYAECFFMGNDNMTIDPRNLMINVPSTQALFHNQPERENRNLVPSIGTVVGDGAMTPISPIRRRLETLVLPEAPFTDAAPPSTAGTSHSGQPAAQESAFNTVDGPYQGSMEEYQQHYLGTRPRIPPDSDLYGTTPDLFSSSDVTDQRMLGGHSTPESLAGPSGLVVIEERTTHRMNEPMAGSSSSAGPQVPYDSTAAALRSSNFSQMSRNRLHPIAPRPASFVQSTGHGPVIHSYEPEFAGARSQHAQSNAGFLGAASDPVAVGPGSQYIEQERPNDKGKGRLVLHDEKSQPSLPGKESSSSSRKKGEGVIRRIARGLGRTIQRARPTRPRDIECPFCGDTFSNHMNITREHVNNCRSPGVQAIRDYRASGNRDGMEPPARIRCPNCSDRREFATTDRWADHLCQVHGEWITYECDEEGCNERFRTVKERNAHKKGEHKH</sequence>
<gene>
    <name evidence="4" type="ORF">A7U60_g1076</name>
</gene>
<evidence type="ECO:0000313" key="5">
    <source>
        <dbReference type="Proteomes" id="UP000757232"/>
    </source>
</evidence>
<protein>
    <recommendedName>
        <fullName evidence="3">C2H2-type domain-containing protein</fullName>
    </recommendedName>
</protein>
<feature type="domain" description="C2H2-type" evidence="3">
    <location>
        <begin position="551"/>
        <end position="578"/>
    </location>
</feature>
<dbReference type="PROSITE" id="PS50157">
    <property type="entry name" value="ZINC_FINGER_C2H2_2"/>
    <property type="match status" value="1"/>
</dbReference>
<evidence type="ECO:0000256" key="1">
    <source>
        <dbReference type="PROSITE-ProRule" id="PRU00042"/>
    </source>
</evidence>
<keyword evidence="1" id="KW-0862">Zinc</keyword>
<keyword evidence="5" id="KW-1185">Reference proteome</keyword>
<dbReference type="Proteomes" id="UP000757232">
    <property type="component" value="Unassembled WGS sequence"/>
</dbReference>